<dbReference type="SUPFAM" id="SSF53300">
    <property type="entry name" value="vWA-like"/>
    <property type="match status" value="1"/>
</dbReference>
<feature type="transmembrane region" description="Helical" evidence="2">
    <location>
        <begin position="29"/>
        <end position="51"/>
    </location>
</feature>
<accession>A0A1G8C1I8</accession>
<gene>
    <name evidence="4" type="ORF">SAMN05421505_11525</name>
</gene>
<evidence type="ECO:0000256" key="1">
    <source>
        <dbReference type="SAM" id="MobiDB-lite"/>
    </source>
</evidence>
<dbReference type="SMART" id="SM00327">
    <property type="entry name" value="VWA"/>
    <property type="match status" value="1"/>
</dbReference>
<name>A0A1G8C1I8_9ACTN</name>
<feature type="domain" description="VWFA" evidence="3">
    <location>
        <begin position="376"/>
        <end position="578"/>
    </location>
</feature>
<feature type="region of interest" description="Disordered" evidence="1">
    <location>
        <begin position="323"/>
        <end position="356"/>
    </location>
</feature>
<keyword evidence="2" id="KW-1133">Transmembrane helix</keyword>
<feature type="region of interest" description="Disordered" evidence="1">
    <location>
        <begin position="1"/>
        <end position="20"/>
    </location>
</feature>
<evidence type="ECO:0000259" key="3">
    <source>
        <dbReference type="PROSITE" id="PS50234"/>
    </source>
</evidence>
<dbReference type="AlphaFoldDB" id="A0A1G8C1I8"/>
<keyword evidence="5" id="KW-1185">Reference proteome</keyword>
<evidence type="ECO:0000313" key="4">
    <source>
        <dbReference type="EMBL" id="SDH39228.1"/>
    </source>
</evidence>
<dbReference type="Proteomes" id="UP000198923">
    <property type="component" value="Unassembled WGS sequence"/>
</dbReference>
<dbReference type="EMBL" id="FNCN01000015">
    <property type="protein sequence ID" value="SDH39228.1"/>
    <property type="molecule type" value="Genomic_DNA"/>
</dbReference>
<evidence type="ECO:0000256" key="2">
    <source>
        <dbReference type="SAM" id="Phobius"/>
    </source>
</evidence>
<organism evidence="4 5">
    <name type="scientific">Sinosporangium album</name>
    <dbReference type="NCBI Taxonomy" id="504805"/>
    <lineage>
        <taxon>Bacteria</taxon>
        <taxon>Bacillati</taxon>
        <taxon>Actinomycetota</taxon>
        <taxon>Actinomycetes</taxon>
        <taxon>Streptosporangiales</taxon>
        <taxon>Streptosporangiaceae</taxon>
        <taxon>Sinosporangium</taxon>
    </lineage>
</organism>
<keyword evidence="2" id="KW-0812">Transmembrane</keyword>
<dbReference type="InterPro" id="IPR036465">
    <property type="entry name" value="vWFA_dom_sf"/>
</dbReference>
<evidence type="ECO:0000313" key="5">
    <source>
        <dbReference type="Proteomes" id="UP000198923"/>
    </source>
</evidence>
<dbReference type="RefSeq" id="WP_245691148.1">
    <property type="nucleotide sequence ID" value="NZ_FNCN01000015.1"/>
</dbReference>
<dbReference type="STRING" id="504805.SAMN05421505_11525"/>
<proteinExistence type="predicted"/>
<keyword evidence="2" id="KW-0472">Membrane</keyword>
<dbReference type="InterPro" id="IPR002035">
    <property type="entry name" value="VWF_A"/>
</dbReference>
<dbReference type="PROSITE" id="PS50234">
    <property type="entry name" value="VWFA"/>
    <property type="match status" value="1"/>
</dbReference>
<protein>
    <submittedName>
        <fullName evidence="4">Extracellular solute-binding protein</fullName>
    </submittedName>
</protein>
<dbReference type="Gene3D" id="3.40.50.410">
    <property type="entry name" value="von Willebrand factor, type A domain"/>
    <property type="match status" value="1"/>
</dbReference>
<sequence length="589" mass="62013">MGRHRIDGVDDGGRPYEARSRRTVGPGRVLVPLAGAVALAVLAGVAAYVIFTRDRTCTGDDRLDLTVSASPDVQPAVTKVAAMFNRTGRVVEDRCVTVTVKQQSTAAVLSALRSGKAAPRVWIPDSSLQLSRLSGGSQKVPKATPVGSIAASPIVMVAARSAVPALRKAMGEPSWSGLIRAADVTDPAGAGRKVRALALDPHLNSAGLGALMAASASAGGSGVTDQRLIGALKRLASSTVRSPASMLSTVAVKARRVPLGVASEQSIWAYNKTAGNKVAPLYPSEGILSLDYPLIAISDDRAVVEAAREFHREFSSEAAKRIVRDQGFRTPDGRSGASLKPDDGFPADPPKSLPTPEADEVARLTQSWSRLNLGSRMLTLLDISGTMALPVEGTGSDRIGVITEITTEGMRLFSADTEIGVWEFSTDLNGAGRDYRELVSVGALAEPVNGVPRKDLLARRLRAIEAKPMGDTGLNDTLAAAYARMKAGYQPDKINTILVLTDGAGNDDPGGGLSNTEILQRLERGFDPDRPVNILLIAFGPDAAQGKRQMNALAKATGGEAFIVKDIRDVRGAFLKAMERRLCAPNCDG</sequence>
<reference evidence="4 5" key="1">
    <citation type="submission" date="2016-10" db="EMBL/GenBank/DDBJ databases">
        <authorList>
            <person name="de Groot N.N."/>
        </authorList>
    </citation>
    <scope>NUCLEOTIDE SEQUENCE [LARGE SCALE GENOMIC DNA]</scope>
    <source>
        <strain evidence="4 5">CPCC 201354</strain>
    </source>
</reference>
<dbReference type="SUPFAM" id="SSF53850">
    <property type="entry name" value="Periplasmic binding protein-like II"/>
    <property type="match status" value="1"/>
</dbReference>
<dbReference type="Pfam" id="PF13531">
    <property type="entry name" value="SBP_bac_11"/>
    <property type="match status" value="1"/>
</dbReference>